<keyword evidence="1" id="KW-0812">Transmembrane</keyword>
<evidence type="ECO:0008006" key="4">
    <source>
        <dbReference type="Google" id="ProtNLM"/>
    </source>
</evidence>
<feature type="transmembrane region" description="Helical" evidence="1">
    <location>
        <begin position="45"/>
        <end position="65"/>
    </location>
</feature>
<sequence>MHWMHHAGDTLDVLAANGGTDWDKGPEAPPGMENVLPEWVGWGKWFAIGAGILGLIACGIMMMVGRRNRGHMSAEGAVGALWVIAGLSVVALAAGVVPAVIGA</sequence>
<dbReference type="Proteomes" id="UP001500016">
    <property type="component" value="Unassembled WGS sequence"/>
</dbReference>
<reference evidence="2 3" key="1">
    <citation type="journal article" date="2019" name="Int. J. Syst. Evol. Microbiol.">
        <title>The Global Catalogue of Microorganisms (GCM) 10K type strain sequencing project: providing services to taxonomists for standard genome sequencing and annotation.</title>
        <authorList>
            <consortium name="The Broad Institute Genomics Platform"/>
            <consortium name="The Broad Institute Genome Sequencing Center for Infectious Disease"/>
            <person name="Wu L."/>
            <person name="Ma J."/>
        </authorList>
    </citation>
    <scope>NUCLEOTIDE SEQUENCE [LARGE SCALE GENOMIC DNA]</scope>
    <source>
        <strain evidence="2 3">JCM 15478</strain>
    </source>
</reference>
<name>A0ABN2X6U1_9ACTN</name>
<dbReference type="RefSeq" id="WP_344535934.1">
    <property type="nucleotide sequence ID" value="NZ_BAAAPE010000039.1"/>
</dbReference>
<evidence type="ECO:0000256" key="1">
    <source>
        <dbReference type="SAM" id="Phobius"/>
    </source>
</evidence>
<protein>
    <recommendedName>
        <fullName evidence="4">Integral membrane protein</fullName>
    </recommendedName>
</protein>
<keyword evidence="1" id="KW-0472">Membrane</keyword>
<keyword evidence="1" id="KW-1133">Transmembrane helix</keyword>
<evidence type="ECO:0000313" key="3">
    <source>
        <dbReference type="Proteomes" id="UP001500016"/>
    </source>
</evidence>
<gene>
    <name evidence="2" type="ORF">GCM10009801_81870</name>
</gene>
<feature type="transmembrane region" description="Helical" evidence="1">
    <location>
        <begin position="77"/>
        <end position="101"/>
    </location>
</feature>
<keyword evidence="3" id="KW-1185">Reference proteome</keyword>
<dbReference type="EMBL" id="BAAAPE010000039">
    <property type="protein sequence ID" value="GAA2105659.1"/>
    <property type="molecule type" value="Genomic_DNA"/>
</dbReference>
<accession>A0ABN2X6U1</accession>
<proteinExistence type="predicted"/>
<evidence type="ECO:0000313" key="2">
    <source>
        <dbReference type="EMBL" id="GAA2105659.1"/>
    </source>
</evidence>
<comment type="caution">
    <text evidence="2">The sequence shown here is derived from an EMBL/GenBank/DDBJ whole genome shotgun (WGS) entry which is preliminary data.</text>
</comment>
<organism evidence="2 3">
    <name type="scientific">Streptomyces albiaxialis</name>
    <dbReference type="NCBI Taxonomy" id="329523"/>
    <lineage>
        <taxon>Bacteria</taxon>
        <taxon>Bacillati</taxon>
        <taxon>Actinomycetota</taxon>
        <taxon>Actinomycetes</taxon>
        <taxon>Kitasatosporales</taxon>
        <taxon>Streptomycetaceae</taxon>
        <taxon>Streptomyces</taxon>
    </lineage>
</organism>